<proteinExistence type="predicted"/>
<reference evidence="1" key="2">
    <citation type="submission" date="2021-10" db="EMBL/GenBank/DDBJ databases">
        <authorList>
            <person name="Piombo E."/>
        </authorList>
    </citation>
    <scope>NUCLEOTIDE SEQUENCE</scope>
</reference>
<name>A0ACA9UFQ7_BIOOC</name>
<sequence>MEQDEETAEDSRRSPAALIDEELTQLGEQPYEEDSSNQQSSIAFFEETLSSIREQISNKLYISDQEPATPLEQKPPAYEPTVPTTPQVPAKSTRSGPRQHSFSGQDITPTPPVQQTEQQLFINNFFNYIPPPTKDQDGCWTFSDRSIHAFRAKFKYTEKEYNREAIEQRIHLLNIQHRINEKQMLDLDNITSGLRFIADTCSIEGLITAVRAVVIEDIIPYQYSDEEIFALANATIAITPVLYGTVSRVHHIPGHWALAAYIYDTNQLIILDSLDRAPPEHAIAILQDWVSKLNGGIQPQTFPITAIQQQSDWSCGIFVLENLCYLISYIINKHTDNQSPWDLSTLPAVPQALQNKQTVEVTVFSRWDTLISTVLRKEPITAVQLTEPFSPPAVSTAPQGNPDPASGPLELLLAREWLGRRGCSADAHEHAHEKIIQEAAQSDEINSSCSSLADITNTIGGPTAGHNDQIPDTLDPKQDLMYPSIRRRELDTPAKTIQLSQHLQPIFEGRCTAPTPPQRLCMHTHHSISPGNGDNIITTYDIDSICAFPRSLAVAKHGIKWHSAVTIAYSQTEDLHLSLPLPAEGSSEPVMRPMHEIPNYCFGEILTLPSTYIWLFFPALARESRDPAKRTAIPREIFEELTDNILLPAIQEATSASTDQYYPPSYEAIMADARARREQLQTDQTGSPKQPGNHQEDGEGEPDIYQGIESGRGNRNLSYQIQGQYLEQIWEAIRARTTDHTIFSTMTLYIGAKNTKLLYTRNSAHEAIAEFQKIWRGAIDERFIGEDDIFIDLGRQHIPAPDTPLDNHVLLWRHCCLQTIARERRSWSRAHNTGERTANSSRKNFRQVYYQWATTSEASAMTITSGPDSAERKAGLVYTQYYNLIKLPFDAAKIYPFQSRATETLAIDPTYLLQVGQSTRGMKKSIDTLVKSYQLSKRRMHAYLQFTRDGHGRPIPNHKVTYGVRAEDRITMSLLGHIIQQDQESEVQPPGDNHVEPFFAVRSGDIVSFLRATTNRYCILFELVKAQTGPKYSLDETAVMIIALRSLRFCYTSGLLPLERVLWSDRSTPARAQIEGRPPVEAEGLGIGRSMKLHGFGWWRPGKFDWEVTRFHKDVLERLMVGTELLRNDYKRQWHAFQDIRDVHFRMWQAKGWLTKHPIIANPGIRRAWLDYLHCTVLELFPRDIWHHITQAEATRTDGNLADGVRTTARRNPPGLFYDDMKELFHNRQTNRTRTYPYIVAGNKMRTKEPLELVDDLFAPPNQRPARAWAYKDPIETRKGWNSKPYRVATASAMMMITESIDAEEAAAWYNDLCRLVLATNWILPWPSDSMMITKSKANQNTTPKMYSMWHFVSIISAPGEAGLSNQKSYFYEDASNSPEDDSHKMGLFGFGQAHAGLREQYRLDRNTHDMPADSITGSTPSWLLEQLRHSQPDRPSIKAEDLIFGRLMTVPFHRSGSNQNSFNPVFEEGRPFEINMVSHIRDRSAQDLDRLFSKIVQVHTTRQPKGTPTPNQHNQDIQPNRPQPNLTPPSSPTQTATPDTQISMRTPSSDTSYQQTTHHRRVTREARKHDWRTDWITQRRRRRQGQALPAAQAPGHTNNNPQNTNQ</sequence>
<evidence type="ECO:0000313" key="1">
    <source>
        <dbReference type="EMBL" id="CAG9952085.1"/>
    </source>
</evidence>
<dbReference type="EMBL" id="CADEHS020000463">
    <property type="protein sequence ID" value="CAG9952085.1"/>
    <property type="molecule type" value="Genomic_DNA"/>
</dbReference>
<reference evidence="1" key="1">
    <citation type="submission" date="2020-04" db="EMBL/GenBank/DDBJ databases">
        <authorList>
            <person name="Broberg M."/>
        </authorList>
    </citation>
    <scope>NUCLEOTIDE SEQUENCE</scope>
</reference>
<gene>
    <name evidence="1" type="ORF">CRV2_00020590</name>
</gene>
<accession>A0ACA9UFQ7</accession>
<comment type="caution">
    <text evidence="1">The sequence shown here is derived from an EMBL/GenBank/DDBJ whole genome shotgun (WGS) entry which is preliminary data.</text>
</comment>
<evidence type="ECO:0000313" key="2">
    <source>
        <dbReference type="Proteomes" id="UP000836387"/>
    </source>
</evidence>
<dbReference type="Proteomes" id="UP000836387">
    <property type="component" value="Unassembled WGS sequence"/>
</dbReference>
<keyword evidence="2" id="KW-1185">Reference proteome</keyword>
<organism evidence="1 2">
    <name type="scientific">Clonostachys rosea f. rosea IK726</name>
    <dbReference type="NCBI Taxonomy" id="1349383"/>
    <lineage>
        <taxon>Eukaryota</taxon>
        <taxon>Fungi</taxon>
        <taxon>Dikarya</taxon>
        <taxon>Ascomycota</taxon>
        <taxon>Pezizomycotina</taxon>
        <taxon>Sordariomycetes</taxon>
        <taxon>Hypocreomycetidae</taxon>
        <taxon>Hypocreales</taxon>
        <taxon>Bionectriaceae</taxon>
        <taxon>Clonostachys</taxon>
    </lineage>
</organism>
<protein>
    <submittedName>
        <fullName evidence="1">Uncharacterized protein</fullName>
    </submittedName>
</protein>